<dbReference type="Proteomes" id="UP001500416">
    <property type="component" value="Unassembled WGS sequence"/>
</dbReference>
<dbReference type="EMBL" id="BAAABU010000019">
    <property type="protein sequence ID" value="GAA0251799.1"/>
    <property type="molecule type" value="Genomic_DNA"/>
</dbReference>
<proteinExistence type="predicted"/>
<sequence length="114" mass="12025">MALGQLTLGGQGSDPAALVGFAAHEARVLQPCERSTQRCLADVELRESAPMLSGSFADHRPSMNCSSSTSIGPTCCIRWAMDRKLHGPADLAGGLAVTADEFHEVGDDWRLEGG</sequence>
<evidence type="ECO:0000313" key="2">
    <source>
        <dbReference type="Proteomes" id="UP001500416"/>
    </source>
</evidence>
<organism evidence="1 2">
    <name type="scientific">Saccharothrix mutabilis subsp. mutabilis</name>
    <dbReference type="NCBI Taxonomy" id="66855"/>
    <lineage>
        <taxon>Bacteria</taxon>
        <taxon>Bacillati</taxon>
        <taxon>Actinomycetota</taxon>
        <taxon>Actinomycetes</taxon>
        <taxon>Pseudonocardiales</taxon>
        <taxon>Pseudonocardiaceae</taxon>
        <taxon>Saccharothrix</taxon>
    </lineage>
</organism>
<gene>
    <name evidence="1" type="ORF">GCM10010492_60270</name>
</gene>
<keyword evidence="2" id="KW-1185">Reference proteome</keyword>
<evidence type="ECO:0000313" key="1">
    <source>
        <dbReference type="EMBL" id="GAA0251799.1"/>
    </source>
</evidence>
<accession>A0ABN0UIL8</accession>
<comment type="caution">
    <text evidence="1">The sequence shown here is derived from an EMBL/GenBank/DDBJ whole genome shotgun (WGS) entry which is preliminary data.</text>
</comment>
<protein>
    <submittedName>
        <fullName evidence="1">Uncharacterized protein</fullName>
    </submittedName>
</protein>
<reference evidence="1 2" key="1">
    <citation type="journal article" date="2019" name="Int. J. Syst. Evol. Microbiol.">
        <title>The Global Catalogue of Microorganisms (GCM) 10K type strain sequencing project: providing services to taxonomists for standard genome sequencing and annotation.</title>
        <authorList>
            <consortium name="The Broad Institute Genomics Platform"/>
            <consortium name="The Broad Institute Genome Sequencing Center for Infectious Disease"/>
            <person name="Wu L."/>
            <person name="Ma J."/>
        </authorList>
    </citation>
    <scope>NUCLEOTIDE SEQUENCE [LARGE SCALE GENOMIC DNA]</scope>
    <source>
        <strain evidence="1 2">JCM 3380</strain>
    </source>
</reference>
<name>A0ABN0UIL8_9PSEU</name>